<dbReference type="EMBL" id="CAJNNW010026197">
    <property type="protein sequence ID" value="CAE8683483.1"/>
    <property type="molecule type" value="Genomic_DNA"/>
</dbReference>
<protein>
    <recommendedName>
        <fullName evidence="4">PDZ domain-containing protein</fullName>
    </recommendedName>
</protein>
<keyword evidence="3" id="KW-1185">Reference proteome</keyword>
<dbReference type="Proteomes" id="UP000626109">
    <property type="component" value="Unassembled WGS sequence"/>
</dbReference>
<reference evidence="1" key="1">
    <citation type="submission" date="2021-02" db="EMBL/GenBank/DDBJ databases">
        <authorList>
            <person name="Dougan E. K."/>
            <person name="Rhodes N."/>
            <person name="Thang M."/>
            <person name="Chan C."/>
        </authorList>
    </citation>
    <scope>NUCLEOTIDE SEQUENCE</scope>
</reference>
<proteinExistence type="predicted"/>
<evidence type="ECO:0008006" key="4">
    <source>
        <dbReference type="Google" id="ProtNLM"/>
    </source>
</evidence>
<dbReference type="EMBL" id="CAJNNV010009940">
    <property type="protein sequence ID" value="CAE8597985.1"/>
    <property type="molecule type" value="Genomic_DNA"/>
</dbReference>
<comment type="caution">
    <text evidence="1">The sequence shown here is derived from an EMBL/GenBank/DDBJ whole genome shotgun (WGS) entry which is preliminary data.</text>
</comment>
<dbReference type="Proteomes" id="UP000654075">
    <property type="component" value="Unassembled WGS sequence"/>
</dbReference>
<evidence type="ECO:0000313" key="1">
    <source>
        <dbReference type="EMBL" id="CAE8597985.1"/>
    </source>
</evidence>
<accession>A0A813EIG5</accession>
<dbReference type="AlphaFoldDB" id="A0A813EIG5"/>
<organism evidence="1 3">
    <name type="scientific">Polarella glacialis</name>
    <name type="common">Dinoflagellate</name>
    <dbReference type="NCBI Taxonomy" id="89957"/>
    <lineage>
        <taxon>Eukaryota</taxon>
        <taxon>Sar</taxon>
        <taxon>Alveolata</taxon>
        <taxon>Dinophyceae</taxon>
        <taxon>Suessiales</taxon>
        <taxon>Suessiaceae</taxon>
        <taxon>Polarella</taxon>
    </lineage>
</organism>
<name>A0A813EIG5_POLGL</name>
<evidence type="ECO:0000313" key="3">
    <source>
        <dbReference type="Proteomes" id="UP000654075"/>
    </source>
</evidence>
<sequence>MAFSCCSASCSLEADTGVSPEIDARAYIFSSSEHAAFEPACFDEAAALDEPQDQLEVSFGSGGSTFDVLVDLGQGAFDLAFEYTETELLLVRSLARSLAGGGAFSYWNSTCPVSQQVRSMDRIVKVNGAQAGTRAELVSELERHSKVVVVTIQRPFIYELHFKKNGRGLGLDLHYNRQCKGLRIHEVRDGIIQECNAAAGPERTVKASHRILGVNGFLGECGDSDKLVQLLQTCEDITMVIASWP</sequence>
<evidence type="ECO:0000313" key="2">
    <source>
        <dbReference type="EMBL" id="CAE8683483.1"/>
    </source>
</evidence>
<gene>
    <name evidence="1" type="ORF">PGLA1383_LOCUS16400</name>
    <name evidence="2" type="ORF">PGLA2088_LOCUS23471</name>
</gene>